<evidence type="ECO:0000256" key="9">
    <source>
        <dbReference type="ARBA" id="ARBA00031306"/>
    </source>
</evidence>
<dbReference type="PANTHER" id="PTHR30040">
    <property type="entry name" value="THIAMINE BIOSYNTHESIS LIPOPROTEIN APBE"/>
    <property type="match status" value="1"/>
</dbReference>
<dbReference type="InterPro" id="IPR003374">
    <property type="entry name" value="ApbE-like_sf"/>
</dbReference>
<comment type="cofactor">
    <cofactor evidence="1">
        <name>Mg(2+)</name>
        <dbReference type="ChEBI" id="CHEBI:18420"/>
    </cofactor>
</comment>
<keyword evidence="8" id="KW-0460">Magnesium</keyword>
<dbReference type="EMBL" id="UINC01223688">
    <property type="protein sequence ID" value="SVE52986.1"/>
    <property type="molecule type" value="Genomic_DNA"/>
</dbReference>
<feature type="non-terminal residue" evidence="11">
    <location>
        <position position="195"/>
    </location>
</feature>
<gene>
    <name evidence="11" type="ORF">METZ01_LOCUS505840</name>
</gene>
<evidence type="ECO:0000313" key="11">
    <source>
        <dbReference type="EMBL" id="SVE52986.1"/>
    </source>
</evidence>
<dbReference type="Pfam" id="PF02424">
    <property type="entry name" value="ApbE"/>
    <property type="match status" value="1"/>
</dbReference>
<evidence type="ECO:0000256" key="4">
    <source>
        <dbReference type="ARBA" id="ARBA00022630"/>
    </source>
</evidence>
<keyword evidence="7" id="KW-0274">FAD</keyword>
<accession>A0A383E824</accession>
<evidence type="ECO:0000256" key="10">
    <source>
        <dbReference type="ARBA" id="ARBA00048540"/>
    </source>
</evidence>
<organism evidence="11">
    <name type="scientific">marine metagenome</name>
    <dbReference type="NCBI Taxonomy" id="408172"/>
    <lineage>
        <taxon>unclassified sequences</taxon>
        <taxon>metagenomes</taxon>
        <taxon>ecological metagenomes</taxon>
    </lineage>
</organism>
<name>A0A383E824_9ZZZZ</name>
<evidence type="ECO:0000256" key="5">
    <source>
        <dbReference type="ARBA" id="ARBA00022679"/>
    </source>
</evidence>
<protein>
    <recommendedName>
        <fullName evidence="3">FAD:protein FMN transferase</fullName>
        <ecNumber evidence="2">2.7.1.180</ecNumber>
    </recommendedName>
    <alternativeName>
        <fullName evidence="9">Flavin transferase</fullName>
    </alternativeName>
</protein>
<dbReference type="GO" id="GO:0016740">
    <property type="term" value="F:transferase activity"/>
    <property type="evidence" value="ECO:0007669"/>
    <property type="project" value="UniProtKB-KW"/>
</dbReference>
<keyword evidence="4" id="KW-0285">Flavoprotein</keyword>
<keyword evidence="5" id="KW-0808">Transferase</keyword>
<dbReference type="InterPro" id="IPR024932">
    <property type="entry name" value="ApbE"/>
</dbReference>
<dbReference type="SUPFAM" id="SSF143631">
    <property type="entry name" value="ApbE-like"/>
    <property type="match status" value="1"/>
</dbReference>
<dbReference type="EC" id="2.7.1.180" evidence="2"/>
<evidence type="ECO:0000256" key="2">
    <source>
        <dbReference type="ARBA" id="ARBA00011955"/>
    </source>
</evidence>
<dbReference type="AlphaFoldDB" id="A0A383E824"/>
<comment type="catalytic activity">
    <reaction evidence="10">
        <text>L-threonyl-[protein] + FAD = FMN-L-threonyl-[protein] + AMP + H(+)</text>
        <dbReference type="Rhea" id="RHEA:36847"/>
        <dbReference type="Rhea" id="RHEA-COMP:11060"/>
        <dbReference type="Rhea" id="RHEA-COMP:11061"/>
        <dbReference type="ChEBI" id="CHEBI:15378"/>
        <dbReference type="ChEBI" id="CHEBI:30013"/>
        <dbReference type="ChEBI" id="CHEBI:57692"/>
        <dbReference type="ChEBI" id="CHEBI:74257"/>
        <dbReference type="ChEBI" id="CHEBI:456215"/>
        <dbReference type="EC" id="2.7.1.180"/>
    </reaction>
</comment>
<evidence type="ECO:0000256" key="6">
    <source>
        <dbReference type="ARBA" id="ARBA00022723"/>
    </source>
</evidence>
<dbReference type="GO" id="GO:0046872">
    <property type="term" value="F:metal ion binding"/>
    <property type="evidence" value="ECO:0007669"/>
    <property type="project" value="UniProtKB-KW"/>
</dbReference>
<sequence length="195" mass="21918">MAQLEEISHSDCRHGLFRVSFQAMGTSCEMIYACGSATVADAFREEAMNWVRNFENRYSRYLPDSLISRINTQAGKDAVEVGGEDLRLLDFCDSLNFLTHGLFDPSTLPLSRLWDFKAKDPKIPEEEQIQEALRLVGWKKVIRESNRVFLPEAGMGLDFGGFGKEYAVDRVFEMARGHGIENALVNFGGDVRAIG</sequence>
<reference evidence="11" key="1">
    <citation type="submission" date="2018-05" db="EMBL/GenBank/DDBJ databases">
        <authorList>
            <person name="Lanie J.A."/>
            <person name="Ng W.-L."/>
            <person name="Kazmierczak K.M."/>
            <person name="Andrzejewski T.M."/>
            <person name="Davidsen T.M."/>
            <person name="Wayne K.J."/>
            <person name="Tettelin H."/>
            <person name="Glass J.I."/>
            <person name="Rusch D."/>
            <person name="Podicherti R."/>
            <person name="Tsui H.-C.T."/>
            <person name="Winkler M.E."/>
        </authorList>
    </citation>
    <scope>NUCLEOTIDE SEQUENCE</scope>
</reference>
<dbReference type="Gene3D" id="3.10.520.10">
    <property type="entry name" value="ApbE-like domains"/>
    <property type="match status" value="1"/>
</dbReference>
<evidence type="ECO:0000256" key="1">
    <source>
        <dbReference type="ARBA" id="ARBA00001946"/>
    </source>
</evidence>
<keyword evidence="6" id="KW-0479">Metal-binding</keyword>
<dbReference type="PANTHER" id="PTHR30040:SF2">
    <property type="entry name" value="FAD:PROTEIN FMN TRANSFERASE"/>
    <property type="match status" value="1"/>
</dbReference>
<proteinExistence type="predicted"/>
<evidence type="ECO:0000256" key="7">
    <source>
        <dbReference type="ARBA" id="ARBA00022827"/>
    </source>
</evidence>
<evidence type="ECO:0000256" key="8">
    <source>
        <dbReference type="ARBA" id="ARBA00022842"/>
    </source>
</evidence>
<evidence type="ECO:0000256" key="3">
    <source>
        <dbReference type="ARBA" id="ARBA00016337"/>
    </source>
</evidence>